<evidence type="ECO:0000313" key="1">
    <source>
        <dbReference type="EMBL" id="KAJ4962906.1"/>
    </source>
</evidence>
<proteinExistence type="predicted"/>
<keyword evidence="2" id="KW-1185">Reference proteome</keyword>
<dbReference type="EMBL" id="JAMYWD010000008">
    <property type="protein sequence ID" value="KAJ4962906.1"/>
    <property type="molecule type" value="Genomic_DNA"/>
</dbReference>
<dbReference type="AlphaFoldDB" id="A0A9Q0HCR4"/>
<comment type="caution">
    <text evidence="1">The sequence shown here is derived from an EMBL/GenBank/DDBJ whole genome shotgun (WGS) entry which is preliminary data.</text>
</comment>
<accession>A0A9Q0HCR4</accession>
<sequence length="161" mass="17830">MDKDRWFMARLGCDLKVEQSMGMHMWVVYRRHDRMRCTCVDEGVNGYTFACGAMQINYGKGTVGLSEVRVKWGGNESRPGGRSSLGSSIGESEVRKGNRFGWFQVLGCYRLQLEVGIKGFGEVSGGWCRATDYRVYGKGLGRLPGGGVTVAMRMMEMATGT</sequence>
<gene>
    <name evidence="1" type="ORF">NE237_022845</name>
</gene>
<reference evidence="1" key="1">
    <citation type="journal article" date="2023" name="Plant J.">
        <title>The genome of the king protea, Protea cynaroides.</title>
        <authorList>
            <person name="Chang J."/>
            <person name="Duong T.A."/>
            <person name="Schoeman C."/>
            <person name="Ma X."/>
            <person name="Roodt D."/>
            <person name="Barker N."/>
            <person name="Li Z."/>
            <person name="Van de Peer Y."/>
            <person name="Mizrachi E."/>
        </authorList>
    </citation>
    <scope>NUCLEOTIDE SEQUENCE</scope>
    <source>
        <tissue evidence="1">Young leaves</tissue>
    </source>
</reference>
<dbReference type="Proteomes" id="UP001141806">
    <property type="component" value="Unassembled WGS sequence"/>
</dbReference>
<name>A0A9Q0HCR4_9MAGN</name>
<protein>
    <submittedName>
        <fullName evidence="1">Uncharacterized protein</fullName>
    </submittedName>
</protein>
<evidence type="ECO:0000313" key="2">
    <source>
        <dbReference type="Proteomes" id="UP001141806"/>
    </source>
</evidence>
<organism evidence="1 2">
    <name type="scientific">Protea cynaroides</name>
    <dbReference type="NCBI Taxonomy" id="273540"/>
    <lineage>
        <taxon>Eukaryota</taxon>
        <taxon>Viridiplantae</taxon>
        <taxon>Streptophyta</taxon>
        <taxon>Embryophyta</taxon>
        <taxon>Tracheophyta</taxon>
        <taxon>Spermatophyta</taxon>
        <taxon>Magnoliopsida</taxon>
        <taxon>Proteales</taxon>
        <taxon>Proteaceae</taxon>
        <taxon>Protea</taxon>
    </lineage>
</organism>